<sequence>MSLSKTNYETLKSYLNDGIVQTEILNPKSTFMICSYWWGNGVVNRNSVRGLTYDQQVDRLISQCRKLKINYYFIRFPIFEQKGMYQIALGLKGEFIMRCLLQFPKYKVIYIDTDLQILKYPNLFDIDADCYFLNWNEYDFGCYNPYQLELPGGILGFANTHGARTLLSILNSYMIKNLHLAEDKSFSGIITRHFMGTYLRCVWLPLNYMYMFGKHKYDPNIGKYTHIADFKEELKNEDYALRDLVMIHEDFETGALDDVFFQRVGKVSRWPPNVYRQLGEKLRCLNVTFNNYVDFNLNKNQLKDYLQDFKIRENEGVYKNKKLITDISTNIHCKLNAQNLNNTSNYILVSLFDNTVDKNDIVSFKEYCDRFKINYLLYKSNKRDYTKVSKPTLFLHVLKQYKKNIVFVDITTELKQDPTFFKVKNMDFMTINLNNTRVTKSKCSDLRILKTLNDNLYFFAYNDVVLDFLKIWYEYNDNLKFQHKNLEYAFNKSLSTNRLRCYWFPKEYILGPVLKYTQIKYFFNHNYPNKNMRKFTKSIQLCGIKPPLQDGLPRRTHYYGSSHGSIYHNKYGKLFLEF</sequence>
<organism evidence="1">
    <name type="scientific">viral metagenome</name>
    <dbReference type="NCBI Taxonomy" id="1070528"/>
    <lineage>
        <taxon>unclassified sequences</taxon>
        <taxon>metagenomes</taxon>
        <taxon>organismal metagenomes</taxon>
    </lineage>
</organism>
<protein>
    <recommendedName>
        <fullName evidence="2">Nucleotide-diphospho-sugar transferase domain-containing protein</fullName>
    </recommendedName>
</protein>
<dbReference type="AlphaFoldDB" id="A0A6C0ALK5"/>
<dbReference type="EMBL" id="MN740714">
    <property type="protein sequence ID" value="QHS80506.1"/>
    <property type="molecule type" value="Genomic_DNA"/>
</dbReference>
<evidence type="ECO:0008006" key="2">
    <source>
        <dbReference type="Google" id="ProtNLM"/>
    </source>
</evidence>
<proteinExistence type="predicted"/>
<evidence type="ECO:0000313" key="1">
    <source>
        <dbReference type="EMBL" id="QHS80506.1"/>
    </source>
</evidence>
<accession>A0A6C0ALK5</accession>
<name>A0A6C0ALK5_9ZZZZ</name>
<reference evidence="1" key="1">
    <citation type="journal article" date="2020" name="Nature">
        <title>Giant virus diversity and host interactions through global metagenomics.</title>
        <authorList>
            <person name="Schulz F."/>
            <person name="Roux S."/>
            <person name="Paez-Espino D."/>
            <person name="Jungbluth S."/>
            <person name="Walsh D.A."/>
            <person name="Denef V.J."/>
            <person name="McMahon K.D."/>
            <person name="Konstantinidis K.T."/>
            <person name="Eloe-Fadrosh E.A."/>
            <person name="Kyrpides N.C."/>
            <person name="Woyke T."/>
        </authorList>
    </citation>
    <scope>NUCLEOTIDE SEQUENCE</scope>
    <source>
        <strain evidence="1">GVMAG-S-1091796-13</strain>
    </source>
</reference>